<reference evidence="1 2" key="1">
    <citation type="journal article" date="2010" name="Nature">
        <title>Comparative genomics reveals mobile pathogenicity chromosomes in Fusarium.</title>
        <authorList>
            <person name="Ma L.J."/>
            <person name="van der Does H.C."/>
            <person name="Borkovich K.A."/>
            <person name="Coleman J.J."/>
            <person name="Daboussi M.J."/>
            <person name="Di Pietro A."/>
            <person name="Dufresne M."/>
            <person name="Freitag M."/>
            <person name="Grabherr M."/>
            <person name="Henrissat B."/>
            <person name="Houterman P.M."/>
            <person name="Kang S."/>
            <person name="Shim W.B."/>
            <person name="Woloshuk C."/>
            <person name="Xie X."/>
            <person name="Xu J.R."/>
            <person name="Antoniw J."/>
            <person name="Baker S.E."/>
            <person name="Bluhm B.H."/>
            <person name="Breakspear A."/>
            <person name="Brown D.W."/>
            <person name="Butchko R.A."/>
            <person name="Chapman S."/>
            <person name="Coulson R."/>
            <person name="Coutinho P.M."/>
            <person name="Danchin E.G."/>
            <person name="Diener A."/>
            <person name="Gale L.R."/>
            <person name="Gardiner D.M."/>
            <person name="Goff S."/>
            <person name="Hammond-Kosack K.E."/>
            <person name="Hilburn K."/>
            <person name="Hua-Van A."/>
            <person name="Jonkers W."/>
            <person name="Kazan K."/>
            <person name="Kodira C.D."/>
            <person name="Koehrsen M."/>
            <person name="Kumar L."/>
            <person name="Lee Y.H."/>
            <person name="Li L."/>
            <person name="Manners J.M."/>
            <person name="Miranda-Saavedra D."/>
            <person name="Mukherjee M."/>
            <person name="Park G."/>
            <person name="Park J."/>
            <person name="Park S.Y."/>
            <person name="Proctor R.H."/>
            <person name="Regev A."/>
            <person name="Ruiz-Roldan M.C."/>
            <person name="Sain D."/>
            <person name="Sakthikumar S."/>
            <person name="Sykes S."/>
            <person name="Schwartz D.C."/>
            <person name="Turgeon B.G."/>
            <person name="Wapinski I."/>
            <person name="Yoder O."/>
            <person name="Young S."/>
            <person name="Zeng Q."/>
            <person name="Zhou S."/>
            <person name="Galagan J."/>
            <person name="Cuomo C.A."/>
            <person name="Kistler H.C."/>
            <person name="Rep M."/>
        </authorList>
    </citation>
    <scope>NUCLEOTIDE SEQUENCE [LARGE SCALE GENOMIC DNA]</scope>
    <source>
        <strain evidence="2">M3125 / FGSC 7600</strain>
    </source>
</reference>
<dbReference type="Proteomes" id="UP000009096">
    <property type="component" value="Chromosome 4"/>
</dbReference>
<name>W7LY93_GIBM7</name>
<sequence>MAVYLPNQIAEAQAAVIFERPVMSSHSSPVARYRSLTFCEYRAKVSLADPPTSTHCATIYLCLMTAILNPNPNPNLLILPVRQEKGNVRNARNSVDAASGAV</sequence>
<gene>
    <name evidence="1" type="ORF">FVEG_04997</name>
</gene>
<dbReference type="HOGENOM" id="CLU_2277744_0_0_1"/>
<dbReference type="KEGG" id="fvr:FVEG_04997"/>
<protein>
    <submittedName>
        <fullName evidence="1">Uncharacterized protein</fullName>
    </submittedName>
</protein>
<dbReference type="AlphaFoldDB" id="W7LY93"/>
<evidence type="ECO:0000313" key="1">
    <source>
        <dbReference type="EMBL" id="EWG43581.1"/>
    </source>
</evidence>
<dbReference type="VEuPathDB" id="FungiDB:FVEG_04997"/>
<organism evidence="1 2">
    <name type="scientific">Gibberella moniliformis (strain M3125 / FGSC 7600)</name>
    <name type="common">Maize ear and stalk rot fungus</name>
    <name type="synonym">Fusarium verticillioides</name>
    <dbReference type="NCBI Taxonomy" id="334819"/>
    <lineage>
        <taxon>Eukaryota</taxon>
        <taxon>Fungi</taxon>
        <taxon>Dikarya</taxon>
        <taxon>Ascomycota</taxon>
        <taxon>Pezizomycotina</taxon>
        <taxon>Sordariomycetes</taxon>
        <taxon>Hypocreomycetidae</taxon>
        <taxon>Hypocreales</taxon>
        <taxon>Nectriaceae</taxon>
        <taxon>Fusarium</taxon>
        <taxon>Fusarium fujikuroi species complex</taxon>
    </lineage>
</organism>
<proteinExistence type="predicted"/>
<dbReference type="EMBL" id="CM000581">
    <property type="protein sequence ID" value="EWG43581.1"/>
    <property type="molecule type" value="Genomic_DNA"/>
</dbReference>
<dbReference type="GeneID" id="30063020"/>
<dbReference type="EMBL" id="DS022246">
    <property type="protein sequence ID" value="EWG43581.1"/>
    <property type="molecule type" value="Genomic_DNA"/>
</dbReference>
<keyword evidence="2" id="KW-1185">Reference proteome</keyword>
<evidence type="ECO:0000313" key="2">
    <source>
        <dbReference type="Proteomes" id="UP000009096"/>
    </source>
</evidence>
<accession>W7LY93</accession>
<dbReference type="RefSeq" id="XP_018749772.1">
    <property type="nucleotide sequence ID" value="XM_018892977.1"/>
</dbReference>